<dbReference type="InterPro" id="IPR013320">
    <property type="entry name" value="ConA-like_dom_sf"/>
</dbReference>
<dbReference type="PROSITE" id="PS50119">
    <property type="entry name" value="ZF_BBOX"/>
    <property type="match status" value="1"/>
</dbReference>
<comment type="similarity">
    <text evidence="2">Belongs to the TRIM/RBCC family.</text>
</comment>
<keyword evidence="8" id="KW-0175">Coiled coil</keyword>
<feature type="domain" description="B30.2/SPRY" evidence="10">
    <location>
        <begin position="209"/>
        <end position="398"/>
    </location>
</feature>
<dbReference type="InterPro" id="IPR043136">
    <property type="entry name" value="B30.2/SPRY_sf"/>
</dbReference>
<dbReference type="Ensembl" id="ENSMODT00000078728.1">
    <property type="protein sequence ID" value="ENSMODP00000048697.1"/>
    <property type="gene ID" value="ENSMODG00000016004.5"/>
</dbReference>
<keyword evidence="4" id="KW-0479">Metal-binding</keyword>
<evidence type="ECO:0000259" key="10">
    <source>
        <dbReference type="PROSITE" id="PS50188"/>
    </source>
</evidence>
<feature type="coiled-coil region" evidence="8">
    <location>
        <begin position="57"/>
        <end position="109"/>
    </location>
</feature>
<dbReference type="Pfam" id="PF00622">
    <property type="entry name" value="SPRY"/>
    <property type="match status" value="1"/>
</dbReference>
<dbReference type="InterPro" id="IPR001870">
    <property type="entry name" value="B30.2/SPRY"/>
</dbReference>
<feature type="domain" description="B box-type" evidence="9">
    <location>
        <begin position="8"/>
        <end position="49"/>
    </location>
</feature>
<dbReference type="GO" id="GO:0045087">
    <property type="term" value="P:innate immune response"/>
    <property type="evidence" value="ECO:0007669"/>
    <property type="project" value="UniProtKB-ARBA"/>
</dbReference>
<organism evidence="11 12">
    <name type="scientific">Monodelphis domestica</name>
    <name type="common">Gray short-tailed opossum</name>
    <dbReference type="NCBI Taxonomy" id="13616"/>
    <lineage>
        <taxon>Eukaryota</taxon>
        <taxon>Metazoa</taxon>
        <taxon>Chordata</taxon>
        <taxon>Craniata</taxon>
        <taxon>Vertebrata</taxon>
        <taxon>Euteleostomi</taxon>
        <taxon>Mammalia</taxon>
        <taxon>Metatheria</taxon>
        <taxon>Didelphimorphia</taxon>
        <taxon>Didelphidae</taxon>
        <taxon>Monodelphis</taxon>
    </lineage>
</organism>
<evidence type="ECO:0000256" key="3">
    <source>
        <dbReference type="ARBA" id="ARBA00022490"/>
    </source>
</evidence>
<dbReference type="PANTHER" id="PTHR24103">
    <property type="entry name" value="E3 UBIQUITIN-PROTEIN LIGASE TRIM"/>
    <property type="match status" value="1"/>
</dbReference>
<evidence type="ECO:0000256" key="7">
    <source>
        <dbReference type="PROSITE-ProRule" id="PRU00024"/>
    </source>
</evidence>
<dbReference type="SMART" id="SM00449">
    <property type="entry name" value="SPRY"/>
    <property type="match status" value="1"/>
</dbReference>
<dbReference type="Pfam" id="PF13765">
    <property type="entry name" value="PRY"/>
    <property type="match status" value="1"/>
</dbReference>
<dbReference type="SMART" id="SM00589">
    <property type="entry name" value="PRY"/>
    <property type="match status" value="1"/>
</dbReference>
<comment type="subcellular location">
    <subcellularLocation>
        <location evidence="1">Cytoplasm</location>
    </subcellularLocation>
</comment>
<dbReference type="Proteomes" id="UP000002280">
    <property type="component" value="Chromosome 2"/>
</dbReference>
<dbReference type="GeneTree" id="ENSGT00940000162589"/>
<dbReference type="Bgee" id="ENSMODG00000016004">
    <property type="expression patterns" value="Expressed in endometrium and 2 other cell types or tissues"/>
</dbReference>
<evidence type="ECO:0000256" key="1">
    <source>
        <dbReference type="ARBA" id="ARBA00004496"/>
    </source>
</evidence>
<dbReference type="SMART" id="SM00336">
    <property type="entry name" value="BBOX"/>
    <property type="match status" value="1"/>
</dbReference>
<keyword evidence="3" id="KW-0963">Cytoplasm</keyword>
<name>A0A5F8GMM4_MONDO</name>
<reference evidence="11" key="2">
    <citation type="submission" date="2025-08" db="UniProtKB">
        <authorList>
            <consortium name="Ensembl"/>
        </authorList>
    </citation>
    <scope>IDENTIFICATION</scope>
</reference>
<gene>
    <name evidence="11" type="primary">TRIM15</name>
</gene>
<dbReference type="InterPro" id="IPR003879">
    <property type="entry name" value="Butyrophylin_SPRY"/>
</dbReference>
<dbReference type="PRINTS" id="PR01407">
    <property type="entry name" value="BUTYPHLNCDUF"/>
</dbReference>
<dbReference type="Gene3D" id="3.30.160.60">
    <property type="entry name" value="Classic Zinc Finger"/>
    <property type="match status" value="1"/>
</dbReference>
<proteinExistence type="inferred from homology"/>
<accession>A0A5F8GMM4</accession>
<reference evidence="11" key="3">
    <citation type="submission" date="2025-09" db="UniProtKB">
        <authorList>
            <consortium name="Ensembl"/>
        </authorList>
    </citation>
    <scope>IDENTIFICATION</scope>
</reference>
<dbReference type="PROSITE" id="PS50188">
    <property type="entry name" value="B302_SPRY"/>
    <property type="match status" value="1"/>
</dbReference>
<evidence type="ECO:0000256" key="6">
    <source>
        <dbReference type="ARBA" id="ARBA00022833"/>
    </source>
</evidence>
<evidence type="ECO:0000259" key="9">
    <source>
        <dbReference type="PROSITE" id="PS50119"/>
    </source>
</evidence>
<keyword evidence="6" id="KW-0862">Zinc</keyword>
<protein>
    <submittedName>
        <fullName evidence="11">Tripartite motif containing 15</fullName>
    </submittedName>
</protein>
<keyword evidence="12" id="KW-1185">Reference proteome</keyword>
<evidence type="ECO:0000256" key="4">
    <source>
        <dbReference type="ARBA" id="ARBA00022723"/>
    </source>
</evidence>
<dbReference type="Gene3D" id="2.60.120.920">
    <property type="match status" value="1"/>
</dbReference>
<dbReference type="Pfam" id="PF00643">
    <property type="entry name" value="zf-B_box"/>
    <property type="match status" value="1"/>
</dbReference>
<evidence type="ECO:0000313" key="12">
    <source>
        <dbReference type="Proteomes" id="UP000002280"/>
    </source>
</evidence>
<dbReference type="FunFam" id="2.60.120.920:FF:000044">
    <property type="entry name" value="Tripartite motif-containing protein 10"/>
    <property type="match status" value="1"/>
</dbReference>
<dbReference type="InterPro" id="IPR006574">
    <property type="entry name" value="PRY"/>
</dbReference>
<dbReference type="SUPFAM" id="SSF57845">
    <property type="entry name" value="B-box zinc-binding domain"/>
    <property type="match status" value="1"/>
</dbReference>
<evidence type="ECO:0000313" key="11">
    <source>
        <dbReference type="Ensembl" id="ENSMODP00000048697.1"/>
    </source>
</evidence>
<sequence>VVPILGPIGETHCDEHGEKIYFFCEKDGEFLCVLCREGSNHQAHAVVLLDEATRPYRERLRSRLEDLCLEKKEMEDMKSGEDQKLQVLLTQIESKKQHVEEVFKQLQKVLQVQQHLLLDQLGELEKEIRKERTHYIAMISEKIAQLGAHIKELEGKCQQPANELLKVRETSSLIHDQYEKGTFINPEPISSGLVRRIRDLHQKICVLPEMTGKFSENLLLHLETNTGGITLDPQTASGSLIISEDRKSMRYTRKKQNLPENPQRFDGFPAVLGSQGFSSGNHSWEIEVVLGDGGGYTVGVAQEDMERKGEMGLSTEEGIWAVIFSSQQCWASTTPGTDLPLCEIPQRVRVTLDYNGGHVTLSDAETQTTIFTFPASFSGKIFPFFAVWKKGSRLTLKP</sequence>
<evidence type="ECO:0000256" key="2">
    <source>
        <dbReference type="ARBA" id="ARBA00008518"/>
    </source>
</evidence>
<dbReference type="SUPFAM" id="SSF49899">
    <property type="entry name" value="Concanavalin A-like lectins/glucanases"/>
    <property type="match status" value="1"/>
</dbReference>
<dbReference type="AlphaFoldDB" id="A0A5F8GMM4"/>
<evidence type="ECO:0000256" key="8">
    <source>
        <dbReference type="SAM" id="Coils"/>
    </source>
</evidence>
<dbReference type="InterPro" id="IPR000315">
    <property type="entry name" value="Znf_B-box"/>
</dbReference>
<dbReference type="InterPro" id="IPR050143">
    <property type="entry name" value="TRIM/RBCC"/>
</dbReference>
<dbReference type="CDD" id="cd15826">
    <property type="entry name" value="SPRY_PRY_TRIM15"/>
    <property type="match status" value="1"/>
</dbReference>
<dbReference type="InterPro" id="IPR003877">
    <property type="entry name" value="SPRY_dom"/>
</dbReference>
<dbReference type="GO" id="GO:0005737">
    <property type="term" value="C:cytoplasm"/>
    <property type="evidence" value="ECO:0007669"/>
    <property type="project" value="UniProtKB-SubCell"/>
</dbReference>
<reference evidence="11 12" key="1">
    <citation type="journal article" date="2007" name="Nature">
        <title>Genome of the marsupial Monodelphis domestica reveals innovation in non-coding sequences.</title>
        <authorList>
            <person name="Mikkelsen T.S."/>
            <person name="Wakefield M.J."/>
            <person name="Aken B."/>
            <person name="Amemiya C.T."/>
            <person name="Chang J.L."/>
            <person name="Duke S."/>
            <person name="Garber M."/>
            <person name="Gentles A.J."/>
            <person name="Goodstadt L."/>
            <person name="Heger A."/>
            <person name="Jurka J."/>
            <person name="Kamal M."/>
            <person name="Mauceli E."/>
            <person name="Searle S.M."/>
            <person name="Sharpe T."/>
            <person name="Baker M.L."/>
            <person name="Batzer M.A."/>
            <person name="Benos P.V."/>
            <person name="Belov K."/>
            <person name="Clamp M."/>
            <person name="Cook A."/>
            <person name="Cuff J."/>
            <person name="Das R."/>
            <person name="Davidow L."/>
            <person name="Deakin J.E."/>
            <person name="Fazzari M.J."/>
            <person name="Glass J.L."/>
            <person name="Grabherr M."/>
            <person name="Greally J.M."/>
            <person name="Gu W."/>
            <person name="Hore T.A."/>
            <person name="Huttley G.A."/>
            <person name="Kleber M."/>
            <person name="Jirtle R.L."/>
            <person name="Koina E."/>
            <person name="Lee J.T."/>
            <person name="Mahony S."/>
            <person name="Marra M.A."/>
            <person name="Miller R.D."/>
            <person name="Nicholls R.D."/>
            <person name="Oda M."/>
            <person name="Papenfuss A.T."/>
            <person name="Parra Z.E."/>
            <person name="Pollock D.D."/>
            <person name="Ray D.A."/>
            <person name="Schein J.E."/>
            <person name="Speed T.P."/>
            <person name="Thompson K."/>
            <person name="VandeBerg J.L."/>
            <person name="Wade C.M."/>
            <person name="Walker J.A."/>
            <person name="Waters P.D."/>
            <person name="Webber C."/>
            <person name="Weidman J.R."/>
            <person name="Xie X."/>
            <person name="Zody M.C."/>
            <person name="Baldwin J."/>
            <person name="Abdouelleil A."/>
            <person name="Abdulkadir J."/>
            <person name="Abebe A."/>
            <person name="Abera B."/>
            <person name="Abreu J."/>
            <person name="Acer S.C."/>
            <person name="Aftuck L."/>
            <person name="Alexander A."/>
            <person name="An P."/>
            <person name="Anderson E."/>
            <person name="Anderson S."/>
            <person name="Arachi H."/>
            <person name="Azer M."/>
            <person name="Bachantsang P."/>
            <person name="Barry A."/>
            <person name="Bayul T."/>
            <person name="Berlin A."/>
            <person name="Bessette D."/>
            <person name="Bloom T."/>
            <person name="Bloom T."/>
            <person name="Boguslavskiy L."/>
            <person name="Bonnet C."/>
            <person name="Boukhgalter B."/>
            <person name="Bourzgui I."/>
            <person name="Brown A."/>
            <person name="Cahill P."/>
            <person name="Channer S."/>
            <person name="Cheshatsang Y."/>
            <person name="Chuda L."/>
            <person name="Citroen M."/>
            <person name="Collymore A."/>
            <person name="Cooke P."/>
            <person name="Costello M."/>
            <person name="D'Aco K."/>
            <person name="Daza R."/>
            <person name="De Haan G."/>
            <person name="DeGray S."/>
            <person name="DeMaso C."/>
            <person name="Dhargay N."/>
            <person name="Dooley K."/>
            <person name="Dooley E."/>
            <person name="Doricent M."/>
            <person name="Dorje P."/>
            <person name="Dorjee K."/>
            <person name="Dupes A."/>
            <person name="Elong R."/>
            <person name="Falk J."/>
            <person name="Farina A."/>
            <person name="Faro S."/>
            <person name="Ferguson D."/>
            <person name="Fisher S."/>
            <person name="Foley C.D."/>
            <person name="Franke A."/>
            <person name="Friedrich D."/>
            <person name="Gadbois L."/>
            <person name="Gearin G."/>
            <person name="Gearin C.R."/>
            <person name="Giannoukos G."/>
            <person name="Goode T."/>
            <person name="Graham J."/>
            <person name="Grandbois E."/>
            <person name="Grewal S."/>
            <person name="Gyaltsen K."/>
            <person name="Hafez N."/>
            <person name="Hagos B."/>
            <person name="Hall J."/>
            <person name="Henson C."/>
            <person name="Hollinger A."/>
            <person name="Honan T."/>
            <person name="Huard M.D."/>
            <person name="Hughes L."/>
            <person name="Hurhula B."/>
            <person name="Husby M.E."/>
            <person name="Kamat A."/>
            <person name="Kanga B."/>
            <person name="Kashin S."/>
            <person name="Khazanovich D."/>
            <person name="Kisner P."/>
            <person name="Lance K."/>
            <person name="Lara M."/>
            <person name="Lee W."/>
            <person name="Lennon N."/>
            <person name="Letendre F."/>
            <person name="LeVine R."/>
            <person name="Lipovsky A."/>
            <person name="Liu X."/>
            <person name="Liu J."/>
            <person name="Liu S."/>
            <person name="Lokyitsang T."/>
            <person name="Lokyitsang Y."/>
            <person name="Lubonja R."/>
            <person name="Lui A."/>
            <person name="MacDonald P."/>
            <person name="Magnisalis V."/>
            <person name="Maru K."/>
            <person name="Matthews C."/>
            <person name="McCusker W."/>
            <person name="McDonough S."/>
            <person name="Mehta T."/>
            <person name="Meldrim J."/>
            <person name="Meneus L."/>
            <person name="Mihai O."/>
            <person name="Mihalev A."/>
            <person name="Mihova T."/>
            <person name="Mittelman R."/>
            <person name="Mlenga V."/>
            <person name="Montmayeur A."/>
            <person name="Mulrain L."/>
            <person name="Navidi A."/>
            <person name="Naylor J."/>
            <person name="Negash T."/>
            <person name="Nguyen T."/>
            <person name="Nguyen N."/>
            <person name="Nicol R."/>
            <person name="Norbu C."/>
            <person name="Norbu N."/>
            <person name="Novod N."/>
            <person name="O'Neill B."/>
            <person name="Osman S."/>
            <person name="Markiewicz E."/>
            <person name="Oyono O.L."/>
            <person name="Patti C."/>
            <person name="Phunkhang P."/>
            <person name="Pierre F."/>
            <person name="Priest M."/>
            <person name="Raghuraman S."/>
            <person name="Rege F."/>
            <person name="Reyes R."/>
            <person name="Rise C."/>
            <person name="Rogov P."/>
            <person name="Ross K."/>
            <person name="Ryan E."/>
            <person name="Settipalli S."/>
            <person name="Shea T."/>
            <person name="Sherpa N."/>
            <person name="Shi L."/>
            <person name="Shih D."/>
            <person name="Sparrow T."/>
            <person name="Spaulding J."/>
            <person name="Stalker J."/>
            <person name="Stange-Thomann N."/>
            <person name="Stavropoulos S."/>
            <person name="Stone C."/>
            <person name="Strader C."/>
            <person name="Tesfaye S."/>
            <person name="Thomson T."/>
            <person name="Thoulutsang Y."/>
            <person name="Thoulutsang D."/>
            <person name="Topham K."/>
            <person name="Topping I."/>
            <person name="Tsamla T."/>
            <person name="Vassiliev H."/>
            <person name="Vo A."/>
            <person name="Wangchuk T."/>
            <person name="Wangdi T."/>
            <person name="Weiand M."/>
            <person name="Wilkinson J."/>
            <person name="Wilson A."/>
            <person name="Yadav S."/>
            <person name="Young G."/>
            <person name="Yu Q."/>
            <person name="Zembek L."/>
            <person name="Zhong D."/>
            <person name="Zimmer A."/>
            <person name="Zwirko Z."/>
            <person name="Jaffe D.B."/>
            <person name="Alvarez P."/>
            <person name="Brockman W."/>
            <person name="Butler J."/>
            <person name="Chin C."/>
            <person name="Gnerre S."/>
            <person name="MacCallum I."/>
            <person name="Graves J.A."/>
            <person name="Ponting C.P."/>
            <person name="Breen M."/>
            <person name="Samollow P.B."/>
            <person name="Lander E.S."/>
            <person name="Lindblad-Toh K."/>
        </authorList>
    </citation>
    <scope>NUCLEOTIDE SEQUENCE [LARGE SCALE GENOMIC DNA]</scope>
</reference>
<keyword evidence="5 7" id="KW-0863">Zinc-finger</keyword>
<evidence type="ECO:0000256" key="5">
    <source>
        <dbReference type="ARBA" id="ARBA00022771"/>
    </source>
</evidence>
<dbReference type="GO" id="GO:0008270">
    <property type="term" value="F:zinc ion binding"/>
    <property type="evidence" value="ECO:0007669"/>
    <property type="project" value="UniProtKB-KW"/>
</dbReference>